<comment type="similarity">
    <text evidence="2 3">Belongs to the glutamine synthetase family.</text>
</comment>
<dbReference type="PANTHER" id="PTHR43785:SF2">
    <property type="entry name" value="TYPE-1 GLUTAMINE SYNTHETASE 1"/>
    <property type="match status" value="1"/>
</dbReference>
<dbReference type="Proteomes" id="UP000254866">
    <property type="component" value="Unassembled WGS sequence"/>
</dbReference>
<dbReference type="PANTHER" id="PTHR43785">
    <property type="entry name" value="GAMMA-GLUTAMYLPUTRESCINE SYNTHETASE"/>
    <property type="match status" value="1"/>
</dbReference>
<evidence type="ECO:0000256" key="2">
    <source>
        <dbReference type="PROSITE-ProRule" id="PRU01331"/>
    </source>
</evidence>
<keyword evidence="1" id="KW-0436">Ligase</keyword>
<evidence type="ECO:0000259" key="4">
    <source>
        <dbReference type="PROSITE" id="PS51987"/>
    </source>
</evidence>
<dbReference type="GeneID" id="43598762"/>
<evidence type="ECO:0000256" key="3">
    <source>
        <dbReference type="RuleBase" id="RU000384"/>
    </source>
</evidence>
<reference evidence="5 6" key="1">
    <citation type="journal article" date="2018" name="IMA Fungus">
        <title>IMA Genome-F 9: Draft genome sequence of Annulohypoxylon stygium, Aspergillus mulundensis, Berkeleyomyces basicola (syn. Thielaviopsis basicola), Ceratocystis smalleyi, two Cercospora beticola strains, Coleophoma cylindrospora, Fusarium fracticaudum, Phialophora cf. hyalina, and Morchella septimelata.</title>
        <authorList>
            <person name="Wingfield B.D."/>
            <person name="Bills G.F."/>
            <person name="Dong Y."/>
            <person name="Huang W."/>
            <person name="Nel W.J."/>
            <person name="Swalarsk-Parry B.S."/>
            <person name="Vaghefi N."/>
            <person name="Wilken P.M."/>
            <person name="An Z."/>
            <person name="de Beer Z.W."/>
            <person name="De Vos L."/>
            <person name="Chen L."/>
            <person name="Duong T.A."/>
            <person name="Gao Y."/>
            <person name="Hammerbacher A."/>
            <person name="Kikkert J.R."/>
            <person name="Li Y."/>
            <person name="Li H."/>
            <person name="Li K."/>
            <person name="Li Q."/>
            <person name="Liu X."/>
            <person name="Ma X."/>
            <person name="Naidoo K."/>
            <person name="Pethybridge S.J."/>
            <person name="Sun J."/>
            <person name="Steenkamp E.T."/>
            <person name="van der Nest M.A."/>
            <person name="van Wyk S."/>
            <person name="Wingfield M.J."/>
            <person name="Xiong C."/>
            <person name="Yue Q."/>
            <person name="Zhang X."/>
        </authorList>
    </citation>
    <scope>NUCLEOTIDE SEQUENCE [LARGE SCALE GENOMIC DNA]</scope>
    <source>
        <strain evidence="5 6">BP 5553</strain>
    </source>
</reference>
<dbReference type="InterPro" id="IPR008146">
    <property type="entry name" value="Gln_synth_cat_dom"/>
</dbReference>
<comment type="caution">
    <text evidence="5">The sequence shown here is derived from an EMBL/GenBank/DDBJ whole genome shotgun (WGS) entry which is preliminary data.</text>
</comment>
<dbReference type="GO" id="GO:0004356">
    <property type="term" value="F:glutamine synthetase activity"/>
    <property type="evidence" value="ECO:0007669"/>
    <property type="project" value="InterPro"/>
</dbReference>
<dbReference type="SMART" id="SM01230">
    <property type="entry name" value="Gln-synt_C"/>
    <property type="match status" value="1"/>
</dbReference>
<dbReference type="SUPFAM" id="SSF55931">
    <property type="entry name" value="Glutamine synthetase/guanido kinase"/>
    <property type="match status" value="1"/>
</dbReference>
<feature type="domain" description="GS catalytic" evidence="4">
    <location>
        <begin position="139"/>
        <end position="459"/>
    </location>
</feature>
<dbReference type="PROSITE" id="PS51987">
    <property type="entry name" value="GS_CATALYTIC"/>
    <property type="match status" value="1"/>
</dbReference>
<dbReference type="AlphaFoldDB" id="A0A370TM08"/>
<dbReference type="InterPro" id="IPR014746">
    <property type="entry name" value="Gln_synth/guanido_kin_cat_dom"/>
</dbReference>
<protein>
    <recommendedName>
        <fullName evidence="4">GS catalytic domain-containing protein</fullName>
    </recommendedName>
</protein>
<evidence type="ECO:0000313" key="5">
    <source>
        <dbReference type="EMBL" id="RDL36561.1"/>
    </source>
</evidence>
<dbReference type="RefSeq" id="XP_031869217.1">
    <property type="nucleotide sequence ID" value="XM_032014536.1"/>
</dbReference>
<sequence length="459" mass="50666">MDQTKTKSTGSRATLSKFFVSNPTVSFVRFCSMNLASAIRVSVMPKESALDIADRGFFASSGTSFSAASTAMDTLIWDNLSLGFDDIIPDWDSLRICTFYPAHAMVMCAVREPLEPEIKDSDSGGDVSMATYDGFDLCPKTILFKQVARAAKSGQNILIGLELELLLYESGMDFTRSRTYACSYNTSSLHGKYAPVMDEIVLDIGNAGIKVLKYHPEGSTDGVFEIVLAPYPPMEAADAMIFCRETIKTVAKKHGLEATLMPMPFEKGPPRIGAHTNVSISDPSNGNAHHFLAGVLDSLVAISAFAMPSIESGSRANRWVQWGRLNKGCLVNERREGFWEIRCPDGTMNPYLTFAAIIASGMTGVETKKELTLKPINGLSMDMETLTDDERKNFGIKHNISDSLGVLVDALKDDKLLRNAEYGFGERFVKFYSTVKTKEIEDGQPMTVLERKERLRHLF</sequence>
<dbReference type="Gene3D" id="3.30.590.10">
    <property type="entry name" value="Glutamine synthetase/guanido kinase, catalytic domain"/>
    <property type="match status" value="1"/>
</dbReference>
<dbReference type="EMBL" id="NPIC01000004">
    <property type="protein sequence ID" value="RDL36561.1"/>
    <property type="molecule type" value="Genomic_DNA"/>
</dbReference>
<dbReference type="OrthoDB" id="3364440at2759"/>
<keyword evidence="6" id="KW-1185">Reference proteome</keyword>
<evidence type="ECO:0000313" key="6">
    <source>
        <dbReference type="Proteomes" id="UP000254866"/>
    </source>
</evidence>
<accession>A0A370TM08</accession>
<evidence type="ECO:0000256" key="1">
    <source>
        <dbReference type="ARBA" id="ARBA00022598"/>
    </source>
</evidence>
<organism evidence="5 6">
    <name type="scientific">Venustampulla echinocandica</name>
    <dbReference type="NCBI Taxonomy" id="2656787"/>
    <lineage>
        <taxon>Eukaryota</taxon>
        <taxon>Fungi</taxon>
        <taxon>Dikarya</taxon>
        <taxon>Ascomycota</taxon>
        <taxon>Pezizomycotina</taxon>
        <taxon>Leotiomycetes</taxon>
        <taxon>Helotiales</taxon>
        <taxon>Pleuroascaceae</taxon>
        <taxon>Venustampulla</taxon>
    </lineage>
</organism>
<name>A0A370TM08_9HELO</name>
<dbReference type="Pfam" id="PF00120">
    <property type="entry name" value="Gln-synt_C"/>
    <property type="match status" value="1"/>
</dbReference>
<dbReference type="STRING" id="2656787.A0A370TM08"/>
<proteinExistence type="inferred from homology"/>
<gene>
    <name evidence="5" type="ORF">BP5553_05913</name>
</gene>